<proteinExistence type="predicted"/>
<dbReference type="EMBL" id="CP151265">
    <property type="protein sequence ID" value="WZH49452.1"/>
    <property type="molecule type" value="Genomic_DNA"/>
</dbReference>
<feature type="signal peptide" evidence="2">
    <location>
        <begin position="1"/>
        <end position="19"/>
    </location>
</feature>
<keyword evidence="2" id="KW-0732">Signal</keyword>
<gene>
    <name evidence="3" type="ORF">QYS62_010653</name>
</gene>
<accession>A0ABZ2X8M8</accession>
<organism evidence="3 4">
    <name type="scientific">Fusarium acuminatum</name>
    <dbReference type="NCBI Taxonomy" id="5515"/>
    <lineage>
        <taxon>Eukaryota</taxon>
        <taxon>Fungi</taxon>
        <taxon>Dikarya</taxon>
        <taxon>Ascomycota</taxon>
        <taxon>Pezizomycotina</taxon>
        <taxon>Sordariomycetes</taxon>
        <taxon>Hypocreomycetidae</taxon>
        <taxon>Hypocreales</taxon>
        <taxon>Nectriaceae</taxon>
        <taxon>Fusarium</taxon>
        <taxon>Fusarium tricinctum species complex</taxon>
    </lineage>
</organism>
<name>A0ABZ2X8M8_9HYPO</name>
<protein>
    <submittedName>
        <fullName evidence="3">Uncharacterized protein</fullName>
    </submittedName>
</protein>
<reference evidence="3 4" key="1">
    <citation type="submission" date="2024-04" db="EMBL/GenBank/DDBJ databases">
        <title>Complete genome sequence of Fusarium acuminatum.</title>
        <authorList>
            <person name="Lan B."/>
        </authorList>
    </citation>
    <scope>NUCLEOTIDE SEQUENCE [LARGE SCALE GENOMIC DNA]</scope>
    <source>
        <strain evidence="3">1A</strain>
    </source>
</reference>
<evidence type="ECO:0000313" key="3">
    <source>
        <dbReference type="EMBL" id="WZH49452.1"/>
    </source>
</evidence>
<evidence type="ECO:0000313" key="4">
    <source>
        <dbReference type="Proteomes" id="UP001489902"/>
    </source>
</evidence>
<dbReference type="Proteomes" id="UP001489902">
    <property type="component" value="Chromosome 6"/>
</dbReference>
<sequence>MRVLSLALAIFAADIVVEAGVCKPARTTTAQSVLTSSVESSATAVSTAVTETSVVSSESLTSATETVISASLIETLTSSITLAGTTSTEPVSTVTTEEASTTTTEQTPTTTTAAAGPVVTPGSIIGTGPVADLTLKGNGQRFIPLSFAPSDSTQTLIFSLVNNKLSVGKDNYLCMTYRDEGVLGPLVLCPFDNYTSAPLKCTRSSSGTLACTAPNGSCSANGSCKRPNNAALFYQFYVDNTQAGYFGPPGDFAGFTALGLILAE</sequence>
<evidence type="ECO:0000256" key="2">
    <source>
        <dbReference type="SAM" id="SignalP"/>
    </source>
</evidence>
<evidence type="ECO:0000256" key="1">
    <source>
        <dbReference type="SAM" id="MobiDB-lite"/>
    </source>
</evidence>
<keyword evidence="4" id="KW-1185">Reference proteome</keyword>
<feature type="region of interest" description="Disordered" evidence="1">
    <location>
        <begin position="84"/>
        <end position="117"/>
    </location>
</feature>
<feature type="chain" id="PRO_5046252960" evidence="2">
    <location>
        <begin position="20"/>
        <end position="264"/>
    </location>
</feature>